<dbReference type="HAMAP" id="MF_01464_B">
    <property type="entry name" value="SecF_B"/>
    <property type="match status" value="1"/>
</dbReference>
<dbReference type="InterPro" id="IPR022813">
    <property type="entry name" value="SecD/SecF_arch_bac"/>
</dbReference>
<keyword evidence="9" id="KW-0811">Translocation</keyword>
<sequence>MRIFQNTNFDFLGKRKIAYIFSGILLSLGLLSLLIRGIEFGIDFKGGSEIALEFEKPIQISEIREHLSELGLGNVEVKTFGGETGILVRSELQEIPAELFPKVVETLEGIISKNYSDVSFSLVDSTRSSVTYQIGDTGILENIIRTLFQNGFQATKFSQEEDNDKFIVRVGISDWIQENLLVNMPDNKFQVLKEDNVGPKIGKELKRDAVIAVLLALVVILVYLGFRFKFVFALGAVAALFHDVLITLGVFSILYNVIPGLNLEISISVVAAFLTLVGYSINDTVIVFDRIRENIKIHKTAPLEENINKAINKTIPRTIITSLTTLVVVSVLLFFGGEVLRAFAFTLFFGILIGTYSSVFVASPFVLEYAKRIKKGIQF</sequence>
<dbReference type="GO" id="GO:0006886">
    <property type="term" value="P:intracellular protein transport"/>
    <property type="evidence" value="ECO:0007669"/>
    <property type="project" value="InterPro"/>
</dbReference>
<evidence type="ECO:0000256" key="10">
    <source>
        <dbReference type="ARBA" id="ARBA00023136"/>
    </source>
</evidence>
<proteinExistence type="inferred from homology"/>
<dbReference type="InterPro" id="IPR022645">
    <property type="entry name" value="SecD/SecF_bac"/>
</dbReference>
<dbReference type="PANTHER" id="PTHR30081">
    <property type="entry name" value="PROTEIN-EXPORT MEMBRANE PROTEIN SEC"/>
    <property type="match status" value="1"/>
</dbReference>
<name>A0A0W8FYC4_9ZZZZ</name>
<evidence type="ECO:0000256" key="6">
    <source>
        <dbReference type="ARBA" id="ARBA00022692"/>
    </source>
</evidence>
<evidence type="ECO:0000256" key="9">
    <source>
        <dbReference type="ARBA" id="ARBA00023010"/>
    </source>
</evidence>
<dbReference type="InterPro" id="IPR005665">
    <property type="entry name" value="SecF_bac"/>
</dbReference>
<dbReference type="PROSITE" id="PS50156">
    <property type="entry name" value="SSD"/>
    <property type="match status" value="1"/>
</dbReference>
<feature type="transmembrane region" description="Helical" evidence="11">
    <location>
        <begin position="17"/>
        <end position="35"/>
    </location>
</feature>
<keyword evidence="8 11" id="KW-1133">Transmembrane helix</keyword>
<dbReference type="AlphaFoldDB" id="A0A0W8FYC4"/>
<dbReference type="InterPro" id="IPR055344">
    <property type="entry name" value="SecD_SecF_C_bact"/>
</dbReference>
<protein>
    <recommendedName>
        <fullName evidence="2">Protein translocase subunit SecF</fullName>
    </recommendedName>
</protein>
<dbReference type="Pfam" id="PF02355">
    <property type="entry name" value="SecD_SecF_C"/>
    <property type="match status" value="1"/>
</dbReference>
<dbReference type="NCBIfam" id="TIGR00966">
    <property type="entry name" value="transloc_SecF"/>
    <property type="match status" value="1"/>
</dbReference>
<keyword evidence="3" id="KW-0813">Transport</keyword>
<evidence type="ECO:0000259" key="12">
    <source>
        <dbReference type="PROSITE" id="PS50156"/>
    </source>
</evidence>
<feature type="transmembrane region" description="Helical" evidence="11">
    <location>
        <begin position="318"/>
        <end position="336"/>
    </location>
</feature>
<dbReference type="InterPro" id="IPR000731">
    <property type="entry name" value="SSD"/>
</dbReference>
<accession>A0A0W8FYC4</accession>
<keyword evidence="5" id="KW-0997">Cell inner membrane</keyword>
<keyword evidence="10 11" id="KW-0472">Membrane</keyword>
<keyword evidence="7" id="KW-0653">Protein transport</keyword>
<dbReference type="PRINTS" id="PR01755">
    <property type="entry name" value="SECFTRNLCASE"/>
</dbReference>
<evidence type="ECO:0000256" key="2">
    <source>
        <dbReference type="ARBA" id="ARBA00015792"/>
    </source>
</evidence>
<evidence type="ECO:0000256" key="1">
    <source>
        <dbReference type="ARBA" id="ARBA00004651"/>
    </source>
</evidence>
<dbReference type="NCBIfam" id="TIGR00916">
    <property type="entry name" value="2A0604s01"/>
    <property type="match status" value="1"/>
</dbReference>
<keyword evidence="6 11" id="KW-0812">Transmembrane</keyword>
<dbReference type="GO" id="GO:0015450">
    <property type="term" value="F:protein-transporting ATPase activity"/>
    <property type="evidence" value="ECO:0007669"/>
    <property type="project" value="InterPro"/>
</dbReference>
<dbReference type="EMBL" id="LNQE01000574">
    <property type="protein sequence ID" value="KUG25919.1"/>
    <property type="molecule type" value="Genomic_DNA"/>
</dbReference>
<dbReference type="GO" id="GO:0005886">
    <property type="term" value="C:plasma membrane"/>
    <property type="evidence" value="ECO:0007669"/>
    <property type="project" value="UniProtKB-SubCell"/>
</dbReference>
<evidence type="ECO:0000313" key="13">
    <source>
        <dbReference type="EMBL" id="KUG25919.1"/>
    </source>
</evidence>
<dbReference type="Gene3D" id="1.20.1640.10">
    <property type="entry name" value="Multidrug efflux transporter AcrB transmembrane domain"/>
    <property type="match status" value="1"/>
</dbReference>
<evidence type="ECO:0000256" key="4">
    <source>
        <dbReference type="ARBA" id="ARBA00022475"/>
    </source>
</evidence>
<dbReference type="InterPro" id="IPR022646">
    <property type="entry name" value="SecD/SecF_CS"/>
</dbReference>
<reference evidence="13" key="1">
    <citation type="journal article" date="2015" name="Proc. Natl. Acad. Sci. U.S.A.">
        <title>Networks of energetic and metabolic interactions define dynamics in microbial communities.</title>
        <authorList>
            <person name="Embree M."/>
            <person name="Liu J.K."/>
            <person name="Al-Bassam M.M."/>
            <person name="Zengler K."/>
        </authorList>
    </citation>
    <scope>NUCLEOTIDE SEQUENCE</scope>
</reference>
<comment type="subcellular location">
    <subcellularLocation>
        <location evidence="1">Cell membrane</location>
        <topology evidence="1">Multi-pass membrane protein</topology>
    </subcellularLocation>
</comment>
<feature type="domain" description="SSD" evidence="12">
    <location>
        <begin position="229"/>
        <end position="368"/>
    </location>
</feature>
<comment type="caution">
    <text evidence="13">The sequence shown here is derived from an EMBL/GenBank/DDBJ whole genome shotgun (WGS) entry which is preliminary data.</text>
</comment>
<evidence type="ECO:0000256" key="7">
    <source>
        <dbReference type="ARBA" id="ARBA00022927"/>
    </source>
</evidence>
<evidence type="ECO:0000256" key="5">
    <source>
        <dbReference type="ARBA" id="ARBA00022519"/>
    </source>
</evidence>
<feature type="transmembrane region" description="Helical" evidence="11">
    <location>
        <begin position="209"/>
        <end position="226"/>
    </location>
</feature>
<gene>
    <name evidence="13" type="ORF">ASZ90_004253</name>
</gene>
<feature type="transmembrane region" description="Helical" evidence="11">
    <location>
        <begin position="342"/>
        <end position="367"/>
    </location>
</feature>
<dbReference type="InterPro" id="IPR048634">
    <property type="entry name" value="SecD_SecF_C"/>
</dbReference>
<evidence type="ECO:0000256" key="11">
    <source>
        <dbReference type="SAM" id="Phobius"/>
    </source>
</evidence>
<evidence type="ECO:0000256" key="8">
    <source>
        <dbReference type="ARBA" id="ARBA00022989"/>
    </source>
</evidence>
<feature type="transmembrane region" description="Helical" evidence="11">
    <location>
        <begin position="232"/>
        <end position="258"/>
    </location>
</feature>
<dbReference type="SUPFAM" id="SSF82866">
    <property type="entry name" value="Multidrug efflux transporter AcrB transmembrane domain"/>
    <property type="match status" value="1"/>
</dbReference>
<keyword evidence="4" id="KW-1003">Cell membrane</keyword>
<evidence type="ECO:0000256" key="3">
    <source>
        <dbReference type="ARBA" id="ARBA00022448"/>
    </source>
</evidence>
<dbReference type="Pfam" id="PF07549">
    <property type="entry name" value="Sec_GG"/>
    <property type="match status" value="1"/>
</dbReference>
<organism evidence="13">
    <name type="scientific">hydrocarbon metagenome</name>
    <dbReference type="NCBI Taxonomy" id="938273"/>
    <lineage>
        <taxon>unclassified sequences</taxon>
        <taxon>metagenomes</taxon>
        <taxon>ecological metagenomes</taxon>
    </lineage>
</organism>
<dbReference type="PANTHER" id="PTHR30081:SF8">
    <property type="entry name" value="PROTEIN TRANSLOCASE SUBUNIT SECF"/>
    <property type="match status" value="1"/>
</dbReference>